<dbReference type="InterPro" id="IPR013083">
    <property type="entry name" value="Znf_RING/FYVE/PHD"/>
</dbReference>
<dbReference type="PANTHER" id="PTHR47776:SF2">
    <property type="entry name" value="RING-TYPE E3 UBIQUITIN TRANSFERASE BRCA1"/>
    <property type="match status" value="1"/>
</dbReference>
<dbReference type="InterPro" id="IPR011011">
    <property type="entry name" value="Znf_FYVE_PHD"/>
</dbReference>
<comment type="caution">
    <text evidence="7">The sequence shown here is derived from an EMBL/GenBank/DDBJ whole genome shotgun (WGS) entry which is preliminary data.</text>
</comment>
<dbReference type="SUPFAM" id="SSF57850">
    <property type="entry name" value="RING/U-box"/>
    <property type="match status" value="1"/>
</dbReference>
<keyword evidence="3" id="KW-0862">Zinc</keyword>
<dbReference type="PROSITE" id="PS50089">
    <property type="entry name" value="ZF_RING_2"/>
    <property type="match status" value="1"/>
</dbReference>
<dbReference type="SUPFAM" id="SSF52113">
    <property type="entry name" value="BRCT domain"/>
    <property type="match status" value="1"/>
</dbReference>
<evidence type="ECO:0000313" key="8">
    <source>
        <dbReference type="Proteomes" id="UP001346149"/>
    </source>
</evidence>
<dbReference type="EMBL" id="JAXQNO010000005">
    <property type="protein sequence ID" value="KAK4797700.1"/>
    <property type="molecule type" value="Genomic_DNA"/>
</dbReference>
<dbReference type="AlphaFoldDB" id="A0AAN7M274"/>
<keyword evidence="1" id="KW-0479">Metal-binding</keyword>
<feature type="domain" description="BRCT" evidence="6">
    <location>
        <begin position="18"/>
        <end position="109"/>
    </location>
</feature>
<dbReference type="InterPro" id="IPR001841">
    <property type="entry name" value="Znf_RING"/>
</dbReference>
<dbReference type="GO" id="GO:0008270">
    <property type="term" value="F:zinc ion binding"/>
    <property type="evidence" value="ECO:0007669"/>
    <property type="project" value="UniProtKB-KW"/>
</dbReference>
<dbReference type="InterPro" id="IPR017907">
    <property type="entry name" value="Znf_RING_CS"/>
</dbReference>
<sequence length="555" mass="62271">MEGDEDSSFDQLLRHDTVAVGPIKGMESVVATVSGYKGTERFNLIKLISLAGANYVGAMSSSITHLICWNFEGKKYNLSRRFKTIAVNHQWIEDCTREKKRLPEGPYMLKSGQEVGHLGMQFPVDYEAGNKKRRVLSNKSNFSLDSVSIQGASVSEYIWTDSILLKKELIQSSREEKKRFSTFKKSNCYPSLCSARKENCPSHGDGSSSGYSHRRRLVKKNIIRETPKIVLSDSEDDCCVIEPRNKSCSIKGSPCNMDAVDNVEKLATDISLDDAPSDHQGKTNLTLRVGEIENRNRQSISRDYSLNSSSATVGISSKDESHCAKSLSVEISDMNEADYASKLPATSDLSCVICWTDFSSTRGVLPCGHRFCFTCIRDWAENMASMKRGSTCPLCKTSFMSITIVEDAACSDQKIYSQTIPHAQSTTDIYVLPDQQNLSSLDQVTAMTHFFLTKNLSHNSTCHWMLSKLASSKVFENIVTCQLLCLLLTTLFFVLLQLHTEPVCIVCRSREPTDMLISCEVCRILCIHSYCLDPPLLPWTCVHCRNPRISRYWTR</sequence>
<dbReference type="Proteomes" id="UP001346149">
    <property type="component" value="Unassembled WGS sequence"/>
</dbReference>
<proteinExistence type="predicted"/>
<protein>
    <recommendedName>
        <fullName evidence="9">RING-type E3 ubiquitin transferase BRCA1</fullName>
    </recommendedName>
</protein>
<reference evidence="7 8" key="1">
    <citation type="journal article" date="2023" name="Hortic Res">
        <title>Pangenome of water caltrop reveals structural variations and asymmetric subgenome divergence after allopolyploidization.</title>
        <authorList>
            <person name="Zhang X."/>
            <person name="Chen Y."/>
            <person name="Wang L."/>
            <person name="Yuan Y."/>
            <person name="Fang M."/>
            <person name="Shi L."/>
            <person name="Lu R."/>
            <person name="Comes H.P."/>
            <person name="Ma Y."/>
            <person name="Chen Y."/>
            <person name="Huang G."/>
            <person name="Zhou Y."/>
            <person name="Zheng Z."/>
            <person name="Qiu Y."/>
        </authorList>
    </citation>
    <scope>NUCLEOTIDE SEQUENCE [LARGE SCALE GENOMIC DNA]</scope>
    <source>
        <strain evidence="7">F231</strain>
    </source>
</reference>
<keyword evidence="2 4" id="KW-0863">Zinc-finger</keyword>
<dbReference type="PANTHER" id="PTHR47776">
    <property type="entry name" value="F5A8.9 PROTEIN"/>
    <property type="match status" value="1"/>
</dbReference>
<evidence type="ECO:0000256" key="1">
    <source>
        <dbReference type="ARBA" id="ARBA00022723"/>
    </source>
</evidence>
<dbReference type="InterPro" id="IPR001357">
    <property type="entry name" value="BRCT_dom"/>
</dbReference>
<dbReference type="SUPFAM" id="SSF57903">
    <property type="entry name" value="FYVE/PHD zinc finger"/>
    <property type="match status" value="1"/>
</dbReference>
<keyword evidence="8" id="KW-1185">Reference proteome</keyword>
<dbReference type="Gene3D" id="3.40.50.10190">
    <property type="entry name" value="BRCT domain"/>
    <property type="match status" value="1"/>
</dbReference>
<evidence type="ECO:0000256" key="3">
    <source>
        <dbReference type="ARBA" id="ARBA00022833"/>
    </source>
</evidence>
<dbReference type="PROSITE" id="PS50172">
    <property type="entry name" value="BRCT"/>
    <property type="match status" value="1"/>
</dbReference>
<dbReference type="PROSITE" id="PS00518">
    <property type="entry name" value="ZF_RING_1"/>
    <property type="match status" value="1"/>
</dbReference>
<dbReference type="SMART" id="SM00292">
    <property type="entry name" value="BRCT"/>
    <property type="match status" value="1"/>
</dbReference>
<dbReference type="Gene3D" id="3.30.40.10">
    <property type="entry name" value="Zinc/RING finger domain, C3HC4 (zinc finger)"/>
    <property type="match status" value="1"/>
</dbReference>
<evidence type="ECO:0000259" key="6">
    <source>
        <dbReference type="PROSITE" id="PS50172"/>
    </source>
</evidence>
<dbReference type="Pfam" id="PF13639">
    <property type="entry name" value="zf-RING_2"/>
    <property type="match status" value="1"/>
</dbReference>
<gene>
    <name evidence="7" type="ORF">SAY86_030026</name>
</gene>
<dbReference type="SMART" id="SM00184">
    <property type="entry name" value="RING"/>
    <property type="match status" value="1"/>
</dbReference>
<evidence type="ECO:0000259" key="5">
    <source>
        <dbReference type="PROSITE" id="PS50089"/>
    </source>
</evidence>
<accession>A0AAN7M274</accession>
<evidence type="ECO:0000256" key="2">
    <source>
        <dbReference type="ARBA" id="ARBA00022771"/>
    </source>
</evidence>
<evidence type="ECO:0000256" key="4">
    <source>
        <dbReference type="PROSITE-ProRule" id="PRU00175"/>
    </source>
</evidence>
<evidence type="ECO:0000313" key="7">
    <source>
        <dbReference type="EMBL" id="KAK4797700.1"/>
    </source>
</evidence>
<organism evidence="7 8">
    <name type="scientific">Trapa natans</name>
    <name type="common">Water chestnut</name>
    <dbReference type="NCBI Taxonomy" id="22666"/>
    <lineage>
        <taxon>Eukaryota</taxon>
        <taxon>Viridiplantae</taxon>
        <taxon>Streptophyta</taxon>
        <taxon>Embryophyta</taxon>
        <taxon>Tracheophyta</taxon>
        <taxon>Spermatophyta</taxon>
        <taxon>Magnoliopsida</taxon>
        <taxon>eudicotyledons</taxon>
        <taxon>Gunneridae</taxon>
        <taxon>Pentapetalae</taxon>
        <taxon>rosids</taxon>
        <taxon>malvids</taxon>
        <taxon>Myrtales</taxon>
        <taxon>Lythraceae</taxon>
        <taxon>Trapa</taxon>
    </lineage>
</organism>
<feature type="domain" description="RING-type" evidence="5">
    <location>
        <begin position="351"/>
        <end position="396"/>
    </location>
</feature>
<dbReference type="InterPro" id="IPR036420">
    <property type="entry name" value="BRCT_dom_sf"/>
</dbReference>
<name>A0AAN7M274_TRANT</name>
<dbReference type="Pfam" id="PF12738">
    <property type="entry name" value="PTCB-BRCT"/>
    <property type="match status" value="1"/>
</dbReference>
<evidence type="ECO:0008006" key="9">
    <source>
        <dbReference type="Google" id="ProtNLM"/>
    </source>
</evidence>